<dbReference type="Gene3D" id="3.10.180.10">
    <property type="entry name" value="2,3-Dihydroxybiphenyl 1,2-Dioxygenase, domain 1"/>
    <property type="match status" value="1"/>
</dbReference>
<dbReference type="PANTHER" id="PTHR21366:SF14">
    <property type="entry name" value="GLYOXALASE DOMAIN-CONTAINING PROTEIN 5"/>
    <property type="match status" value="1"/>
</dbReference>
<dbReference type="InterPro" id="IPR029068">
    <property type="entry name" value="Glyas_Bleomycin-R_OHBP_Dase"/>
</dbReference>
<reference evidence="3 4" key="1">
    <citation type="journal article" date="2019" name="Int. J. Syst. Evol. Microbiol.">
        <title>The Global Catalogue of Microorganisms (GCM) 10K type strain sequencing project: providing services to taxonomists for standard genome sequencing and annotation.</title>
        <authorList>
            <consortium name="The Broad Institute Genomics Platform"/>
            <consortium name="The Broad Institute Genome Sequencing Center for Infectious Disease"/>
            <person name="Wu L."/>
            <person name="Ma J."/>
        </authorList>
    </citation>
    <scope>NUCLEOTIDE SEQUENCE [LARGE SCALE GENOMIC DNA]</scope>
    <source>
        <strain evidence="3 4">JCM 8201</strain>
    </source>
</reference>
<keyword evidence="1" id="KW-0479">Metal-binding</keyword>
<dbReference type="SUPFAM" id="SSF54593">
    <property type="entry name" value="Glyoxalase/Bleomycin resistance protein/Dihydroxybiphenyl dioxygenase"/>
    <property type="match status" value="1"/>
</dbReference>
<dbReference type="InterPro" id="IPR050383">
    <property type="entry name" value="GlyoxalaseI/FosfomycinResist"/>
</dbReference>
<accession>A0ABN3UB32</accession>
<proteinExistence type="predicted"/>
<evidence type="ECO:0000256" key="1">
    <source>
        <dbReference type="ARBA" id="ARBA00022723"/>
    </source>
</evidence>
<dbReference type="PROSITE" id="PS51819">
    <property type="entry name" value="VOC"/>
    <property type="match status" value="1"/>
</dbReference>
<organism evidence="3 4">
    <name type="scientific">Actinocorallia aurantiaca</name>
    <dbReference type="NCBI Taxonomy" id="46204"/>
    <lineage>
        <taxon>Bacteria</taxon>
        <taxon>Bacillati</taxon>
        <taxon>Actinomycetota</taxon>
        <taxon>Actinomycetes</taxon>
        <taxon>Streptosporangiales</taxon>
        <taxon>Thermomonosporaceae</taxon>
        <taxon>Actinocorallia</taxon>
    </lineage>
</organism>
<dbReference type="Pfam" id="PF00903">
    <property type="entry name" value="Glyoxalase"/>
    <property type="match status" value="1"/>
</dbReference>
<evidence type="ECO:0000313" key="3">
    <source>
        <dbReference type="EMBL" id="GAA2727732.1"/>
    </source>
</evidence>
<sequence length="139" mass="15342">MTIRLDHIVLWVSDPIRSTRFYEEVLGLEPLRLEEFRAGGVPFPSVRVSGETIIDLMPATMAEALSSAPGTEGSAGHPVNHLCLSFSRDGYEALQARLEERGIAIPVTMKDSFGARGHAPETFYFADPDGNVIEARYYD</sequence>
<dbReference type="EMBL" id="BAAATZ010000012">
    <property type="protein sequence ID" value="GAA2727732.1"/>
    <property type="molecule type" value="Genomic_DNA"/>
</dbReference>
<dbReference type="RefSeq" id="WP_344451421.1">
    <property type="nucleotide sequence ID" value="NZ_BAAATZ010000012.1"/>
</dbReference>
<dbReference type="InterPro" id="IPR018146">
    <property type="entry name" value="Glyoxalase_1_CS"/>
</dbReference>
<name>A0ABN3UB32_9ACTN</name>
<comment type="caution">
    <text evidence="3">The sequence shown here is derived from an EMBL/GenBank/DDBJ whole genome shotgun (WGS) entry which is preliminary data.</text>
</comment>
<dbReference type="PROSITE" id="PS00934">
    <property type="entry name" value="GLYOXALASE_I_1"/>
    <property type="match status" value="1"/>
</dbReference>
<feature type="domain" description="VOC" evidence="2">
    <location>
        <begin position="4"/>
        <end position="138"/>
    </location>
</feature>
<evidence type="ECO:0000259" key="2">
    <source>
        <dbReference type="PROSITE" id="PS51819"/>
    </source>
</evidence>
<keyword evidence="4" id="KW-1185">Reference proteome</keyword>
<protein>
    <submittedName>
        <fullName evidence="3">VOC family protein</fullName>
    </submittedName>
</protein>
<evidence type="ECO:0000313" key="4">
    <source>
        <dbReference type="Proteomes" id="UP001501842"/>
    </source>
</evidence>
<dbReference type="PANTHER" id="PTHR21366">
    <property type="entry name" value="GLYOXALASE FAMILY PROTEIN"/>
    <property type="match status" value="1"/>
</dbReference>
<gene>
    <name evidence="3" type="ORF">GCM10010439_34350</name>
</gene>
<dbReference type="InterPro" id="IPR004360">
    <property type="entry name" value="Glyas_Fos-R_dOase_dom"/>
</dbReference>
<dbReference type="InterPro" id="IPR037523">
    <property type="entry name" value="VOC_core"/>
</dbReference>
<dbReference type="Proteomes" id="UP001501842">
    <property type="component" value="Unassembled WGS sequence"/>
</dbReference>